<comment type="caution">
    <text evidence="1">Lacks conserved residue(s) required for the propagation of feature annotation.</text>
</comment>
<name>V4A6X1_LOTGI</name>
<dbReference type="OrthoDB" id="10250153at2759"/>
<gene>
    <name evidence="3" type="ORF">LOTGIDRAFT_233202</name>
</gene>
<feature type="domain" description="ShKT" evidence="2">
    <location>
        <begin position="274"/>
        <end position="311"/>
    </location>
</feature>
<dbReference type="InterPro" id="IPR003582">
    <property type="entry name" value="ShKT_dom"/>
</dbReference>
<evidence type="ECO:0000313" key="3">
    <source>
        <dbReference type="EMBL" id="ESO92462.1"/>
    </source>
</evidence>
<dbReference type="SMART" id="SM00254">
    <property type="entry name" value="ShKT"/>
    <property type="match status" value="2"/>
</dbReference>
<dbReference type="InterPro" id="IPR001283">
    <property type="entry name" value="CRISP-related"/>
</dbReference>
<dbReference type="CDD" id="cd05380">
    <property type="entry name" value="CAP_euk"/>
    <property type="match status" value="1"/>
</dbReference>
<keyword evidence="4" id="KW-1185">Reference proteome</keyword>
<dbReference type="HOGENOM" id="CLU_892227_0_0_1"/>
<dbReference type="KEGG" id="lgi:LOTGIDRAFT_233202"/>
<dbReference type="InterPro" id="IPR035940">
    <property type="entry name" value="CAP_sf"/>
</dbReference>
<dbReference type="Proteomes" id="UP000030746">
    <property type="component" value="Unassembled WGS sequence"/>
</dbReference>
<dbReference type="SMART" id="SM00198">
    <property type="entry name" value="SCP"/>
    <property type="match status" value="1"/>
</dbReference>
<dbReference type="Pfam" id="PF01549">
    <property type="entry name" value="ShK"/>
    <property type="match status" value="2"/>
</dbReference>
<dbReference type="Pfam" id="PF00188">
    <property type="entry name" value="CAP"/>
    <property type="match status" value="1"/>
</dbReference>
<dbReference type="InterPro" id="IPR014044">
    <property type="entry name" value="CAP_dom"/>
</dbReference>
<reference evidence="3 4" key="1">
    <citation type="journal article" date="2013" name="Nature">
        <title>Insights into bilaterian evolution from three spiralian genomes.</title>
        <authorList>
            <person name="Simakov O."/>
            <person name="Marletaz F."/>
            <person name="Cho S.J."/>
            <person name="Edsinger-Gonzales E."/>
            <person name="Havlak P."/>
            <person name="Hellsten U."/>
            <person name="Kuo D.H."/>
            <person name="Larsson T."/>
            <person name="Lv J."/>
            <person name="Arendt D."/>
            <person name="Savage R."/>
            <person name="Osoegawa K."/>
            <person name="de Jong P."/>
            <person name="Grimwood J."/>
            <person name="Chapman J.A."/>
            <person name="Shapiro H."/>
            <person name="Aerts A."/>
            <person name="Otillar R.P."/>
            <person name="Terry A.Y."/>
            <person name="Boore J.L."/>
            <person name="Grigoriev I.V."/>
            <person name="Lindberg D.R."/>
            <person name="Seaver E.C."/>
            <person name="Weisblat D.A."/>
            <person name="Putnam N.H."/>
            <person name="Rokhsar D.S."/>
        </authorList>
    </citation>
    <scope>NUCLEOTIDE SEQUENCE [LARGE SCALE GENOMIC DNA]</scope>
</reference>
<dbReference type="CTD" id="20249180"/>
<evidence type="ECO:0000256" key="1">
    <source>
        <dbReference type="PROSITE-ProRule" id="PRU01005"/>
    </source>
</evidence>
<dbReference type="GeneID" id="20249180"/>
<organism evidence="3 4">
    <name type="scientific">Lottia gigantea</name>
    <name type="common">Giant owl limpet</name>
    <dbReference type="NCBI Taxonomy" id="225164"/>
    <lineage>
        <taxon>Eukaryota</taxon>
        <taxon>Metazoa</taxon>
        <taxon>Spiralia</taxon>
        <taxon>Lophotrochozoa</taxon>
        <taxon>Mollusca</taxon>
        <taxon>Gastropoda</taxon>
        <taxon>Patellogastropoda</taxon>
        <taxon>Lottioidea</taxon>
        <taxon>Lottiidae</taxon>
        <taxon>Lottia</taxon>
    </lineage>
</organism>
<dbReference type="STRING" id="225164.V4A6X1"/>
<accession>V4A6X1</accession>
<evidence type="ECO:0000313" key="4">
    <source>
        <dbReference type="Proteomes" id="UP000030746"/>
    </source>
</evidence>
<dbReference type="PANTHER" id="PTHR10334">
    <property type="entry name" value="CYSTEINE-RICH SECRETORY PROTEIN-RELATED"/>
    <property type="match status" value="1"/>
</dbReference>
<sequence length="312" mass="35846">MMCFLKFYGIWLNIIWLMLVNGAVVDLSTLKSYIVNQHNSYRKSEYASNMIKLTWDEALSRESSYWVEKCRFEHKGSGLGENLYFDDYKKSVKDFVTDALNSWYEERRHWQVSKGNCGLACHYTQMVWANTTTVGCGIKKCPVMNDNGRTIKDTTLFACFYYPKGNMYGSYPFTIGPICSKCPKNSHCENQMCVRQFAIQNSTHPVVRRTSLQPTTTTMKTTTVDSTCVDRLRGCEHWKADCASNHAVRISCPKTCDRCNPPAFLVVSPPTVACEDETKFQRSCNYWASLGYCSKNQLMREVYCQKTCKTCK</sequence>
<dbReference type="PRINTS" id="PR00837">
    <property type="entry name" value="V5TPXLIKE"/>
</dbReference>
<dbReference type="SUPFAM" id="SSF55797">
    <property type="entry name" value="PR-1-like"/>
    <property type="match status" value="1"/>
</dbReference>
<dbReference type="AlphaFoldDB" id="V4A6X1"/>
<protein>
    <recommendedName>
        <fullName evidence="2">ShKT domain-containing protein</fullName>
    </recommendedName>
</protein>
<dbReference type="EMBL" id="KB202094">
    <property type="protein sequence ID" value="ESO92462.1"/>
    <property type="molecule type" value="Genomic_DNA"/>
</dbReference>
<dbReference type="PROSITE" id="PS51670">
    <property type="entry name" value="SHKT"/>
    <property type="match status" value="1"/>
</dbReference>
<dbReference type="RefSeq" id="XP_009057013.1">
    <property type="nucleotide sequence ID" value="XM_009058765.1"/>
</dbReference>
<dbReference type="OMA" id="NAPACYQ"/>
<evidence type="ECO:0000259" key="2">
    <source>
        <dbReference type="PROSITE" id="PS51670"/>
    </source>
</evidence>
<dbReference type="Gene3D" id="3.40.33.10">
    <property type="entry name" value="CAP"/>
    <property type="match status" value="1"/>
</dbReference>
<proteinExistence type="predicted"/>